<dbReference type="Proteomes" id="UP000597877">
    <property type="component" value="Unassembled WGS sequence"/>
</dbReference>
<dbReference type="EMBL" id="JACOOZ010000003">
    <property type="protein sequence ID" value="MBC5667441.1"/>
    <property type="molecule type" value="Genomic_DNA"/>
</dbReference>
<reference evidence="1 2" key="1">
    <citation type="submission" date="2020-08" db="EMBL/GenBank/DDBJ databases">
        <title>Genome public.</title>
        <authorList>
            <person name="Liu C."/>
            <person name="Sun Q."/>
        </authorList>
    </citation>
    <scope>NUCLEOTIDE SEQUENCE [LARGE SCALE GENOMIC DNA]</scope>
    <source>
        <strain evidence="1 2">BX4</strain>
    </source>
</reference>
<accession>A0ABR7F1F7</accession>
<proteinExistence type="predicted"/>
<dbReference type="RefSeq" id="WP_186840222.1">
    <property type="nucleotide sequence ID" value="NZ_JACOOZ010000003.1"/>
</dbReference>
<evidence type="ECO:0000313" key="2">
    <source>
        <dbReference type="Proteomes" id="UP000597877"/>
    </source>
</evidence>
<sequence length="474" mass="53423">MGYPISNLRTDFQDINADNYQIIKTYEDKLTSAMTTGDFSEVSNYVKQNGDVIFKVVTDANWKRDITNYVLDLKNYTVTTKNQIMFCDSNISTEDFKKIDAILRTNDVVVYLKNTEPTEIDKIDVKQENGSYLTIFTNMSTKNNVYYYEISDNDIAEIGESNKFSYYVYGTGGTGSIVIRTKTTFGANSYYYEFNDINTVDELKDGDVFIIKTLNTGDKNIGFFKIGEQFFATNHNDVNYITSAVTSYKTYIYVYDSKALSLSATYGDAGYIVYDSDGTELSVLPNGFQNISSSAKDVVYAYKNIVNTGVGDDQVYLMSKTVEDTLHEILGDILFKVGSKYTTWNSANLIGYNNILTENSDFPIQYKKKNNWLCIRGQININLKKVSTQSSLFQSVNSMVTSSGSFNTWLKLFDLPIGYRPSKNTPTVCMGTGRSCYVVYVTTDGGVYLGRRQDNLSGGQVYNFPIDLQIPLDV</sequence>
<organism evidence="1 2">
    <name type="scientific">Eubacterium segne</name>
    <dbReference type="NCBI Taxonomy" id="2763045"/>
    <lineage>
        <taxon>Bacteria</taxon>
        <taxon>Bacillati</taxon>
        <taxon>Bacillota</taxon>
        <taxon>Clostridia</taxon>
        <taxon>Eubacteriales</taxon>
        <taxon>Eubacteriaceae</taxon>
        <taxon>Eubacterium</taxon>
    </lineage>
</organism>
<keyword evidence="2" id="KW-1185">Reference proteome</keyword>
<comment type="caution">
    <text evidence="1">The sequence shown here is derived from an EMBL/GenBank/DDBJ whole genome shotgun (WGS) entry which is preliminary data.</text>
</comment>
<evidence type="ECO:0000313" key="1">
    <source>
        <dbReference type="EMBL" id="MBC5667441.1"/>
    </source>
</evidence>
<gene>
    <name evidence="1" type="ORF">H8S00_05515</name>
</gene>
<protein>
    <submittedName>
        <fullName evidence="1">Uncharacterized protein</fullName>
    </submittedName>
</protein>
<name>A0ABR7F1F7_9FIRM</name>